<sequence length="1027" mass="116890">MSCKKEQRRDSELVGVVIADSYDARFAPLLSTIGPWARDFLLLSNPATFTSATLQSQIAAFRRVHHFISDTVVRRDIMYSGIALCSLNISAQFSDNFDFQHLDDVIRDILVNEEILLQSIHVEVLSSFEAAFCVSDYDSLLLASKLIMERWFFPMVPDRMASARCLGLSALSRNVYVSVSEQDFGKLVPVGNVSKRAFNSTFGVCCEVDGSAFIACSTIGSYTNIGSNTFVLNCIIGENCIIGADCRLEESILGSNVRIPNGTSLSKQSVVSSEVVYPPDLDVPLNSAICAKPPCEYYEDFIEDKVLKGIYIWTLTDGGSFWNSSERRDSRNGSTGEEDGMETSTESEEFDQVESDATSHFYEEVVESMERIQGLTFSDQQMHNLILEINSSKLAYNISMEDVAKYVFFAFLGLPGNETWTKLKELCQKWILLFKNYYKPRKSQIQLLLAIEDRFKRSSVKFRPLVARLVHFLYNDMDILEEESILEWVESLDEKWFELYEHHSLLSHRARVYSNRLGFTASHTCHDLYIKEHLFLDQKQQKAAVVIQRCWRAHKARVDLAQMFRNSFDITGRPTTKETLNLQITRMNVFYHHPDDDCRLVELCSAALGLFRIHKKDEISIAPQRRMVFYKCLFTYLSRSGKDSNFVMPIRYKCFITTKFFTDNKFVIVFRFLETFIHPQDCVFLAKAGYFDCILSLITKLVPDHQLLTPLMTETRPSPRIESLCEMLMLPILQTTLQERVLVLRYLMRSICINKVVVVMVEVVIPYFSRCLCNAVISPMEVLNAFGDHPSLETLPSGLMSTYFLSVLLDVYDKYDINDDEKSLLLSTCASYKHAMEQVHENECITFGKEVKSFIMTAMNTVFESHTFLALCKHGVLFPTDVNVWSLVIFEKQILNSEAVLLLATSYPCMNRLWHLLVNLESQSPTGCIANHINLLKMGHPLDDESRDKLTQALSLFCGCLVFTISSIDDADFVSGHPNLVFSGEKLTEIITVIRDVGLGLIDLAFPDDFFVTAKTANERNRSASKV</sequence>
<dbReference type="PANTHER" id="PTHR45887">
    <property type="entry name" value="TRANSLATION INITIATION FACTOR EIF-2B SUBUNIT EPSILON"/>
    <property type="match status" value="1"/>
</dbReference>
<dbReference type="SUPFAM" id="SSF51161">
    <property type="entry name" value="Trimeric LpxA-like enzymes"/>
    <property type="match status" value="1"/>
</dbReference>
<dbReference type="InterPro" id="IPR056729">
    <property type="entry name" value="GMPPB_C"/>
</dbReference>
<dbReference type="InterPro" id="IPR029044">
    <property type="entry name" value="Nucleotide-diphossugar_trans"/>
</dbReference>
<dbReference type="InterPro" id="IPR051956">
    <property type="entry name" value="eIF2B_epsilon"/>
</dbReference>
<gene>
    <name evidence="5" type="ORF">DICVIV_03189</name>
</gene>
<dbReference type="InterPro" id="IPR016024">
    <property type="entry name" value="ARM-type_fold"/>
</dbReference>
<dbReference type="Gene3D" id="2.160.10.10">
    <property type="entry name" value="Hexapeptide repeat proteins"/>
    <property type="match status" value="1"/>
</dbReference>
<dbReference type="Gene3D" id="1.25.40.180">
    <property type="match status" value="1"/>
</dbReference>
<evidence type="ECO:0000256" key="3">
    <source>
        <dbReference type="SAM" id="MobiDB-lite"/>
    </source>
</evidence>
<dbReference type="CDD" id="cd11558">
    <property type="entry name" value="W2_eIF2B_epsilon"/>
    <property type="match status" value="1"/>
</dbReference>
<dbReference type="CDD" id="cd23767">
    <property type="entry name" value="IQCD"/>
    <property type="match status" value="1"/>
</dbReference>
<name>A0A0D8Y3U6_DICVI</name>
<organism evidence="5 6">
    <name type="scientific">Dictyocaulus viviparus</name>
    <name type="common">Bovine lungworm</name>
    <dbReference type="NCBI Taxonomy" id="29172"/>
    <lineage>
        <taxon>Eukaryota</taxon>
        <taxon>Metazoa</taxon>
        <taxon>Ecdysozoa</taxon>
        <taxon>Nematoda</taxon>
        <taxon>Chromadorea</taxon>
        <taxon>Rhabditida</taxon>
        <taxon>Rhabditina</taxon>
        <taxon>Rhabditomorpha</taxon>
        <taxon>Strongyloidea</taxon>
        <taxon>Metastrongylidae</taxon>
        <taxon>Dictyocaulus</taxon>
    </lineage>
</organism>
<evidence type="ECO:0000256" key="1">
    <source>
        <dbReference type="ARBA" id="ARBA00044144"/>
    </source>
</evidence>
<keyword evidence="6" id="KW-1185">Reference proteome</keyword>
<evidence type="ECO:0000256" key="2">
    <source>
        <dbReference type="ARBA" id="ARBA00044345"/>
    </source>
</evidence>
<dbReference type="GO" id="GO:0005851">
    <property type="term" value="C:eukaryotic translation initiation factor 2B complex"/>
    <property type="evidence" value="ECO:0007669"/>
    <property type="project" value="TreeGrafter"/>
</dbReference>
<dbReference type="STRING" id="29172.A0A0D8Y3U6"/>
<feature type="compositionally biased region" description="Acidic residues" evidence="3">
    <location>
        <begin position="336"/>
        <end position="354"/>
    </location>
</feature>
<dbReference type="Proteomes" id="UP000053766">
    <property type="component" value="Unassembled WGS sequence"/>
</dbReference>
<protein>
    <recommendedName>
        <fullName evidence="1">Translation initiation factor eIF2B subunit epsilon</fullName>
    </recommendedName>
    <alternativeName>
        <fullName evidence="2">eIF2B GDP-GTP exchange factor subunit epsilon</fullName>
    </alternativeName>
</protein>
<dbReference type="PROSITE" id="PS51363">
    <property type="entry name" value="W2"/>
    <property type="match status" value="1"/>
</dbReference>
<evidence type="ECO:0000313" key="5">
    <source>
        <dbReference type="EMBL" id="KJH50669.1"/>
    </source>
</evidence>
<dbReference type="PANTHER" id="PTHR45887:SF1">
    <property type="entry name" value="TRANSLATION INITIATION FACTOR EIF-2B SUBUNIT EPSILON"/>
    <property type="match status" value="1"/>
</dbReference>
<dbReference type="GO" id="GO:0031369">
    <property type="term" value="F:translation initiation factor binding"/>
    <property type="evidence" value="ECO:0007669"/>
    <property type="project" value="InterPro"/>
</dbReference>
<dbReference type="InterPro" id="IPR000048">
    <property type="entry name" value="IQ_motif_EF-hand-BS"/>
</dbReference>
<accession>A0A0D8Y3U6</accession>
<dbReference type="Pfam" id="PF02020">
    <property type="entry name" value="W2"/>
    <property type="match status" value="1"/>
</dbReference>
<dbReference type="InterPro" id="IPR011004">
    <property type="entry name" value="Trimer_LpxA-like_sf"/>
</dbReference>
<dbReference type="Pfam" id="PF00612">
    <property type="entry name" value="IQ"/>
    <property type="match status" value="1"/>
</dbReference>
<evidence type="ECO:0000313" key="6">
    <source>
        <dbReference type="Proteomes" id="UP000053766"/>
    </source>
</evidence>
<dbReference type="EMBL" id="KN716200">
    <property type="protein sequence ID" value="KJH50669.1"/>
    <property type="molecule type" value="Genomic_DNA"/>
</dbReference>
<dbReference type="SUPFAM" id="SSF48371">
    <property type="entry name" value="ARM repeat"/>
    <property type="match status" value="1"/>
</dbReference>
<dbReference type="SMART" id="SM00515">
    <property type="entry name" value="eIF5C"/>
    <property type="match status" value="1"/>
</dbReference>
<dbReference type="GO" id="GO:0005085">
    <property type="term" value="F:guanyl-nucleotide exchange factor activity"/>
    <property type="evidence" value="ECO:0007669"/>
    <property type="project" value="InterPro"/>
</dbReference>
<dbReference type="AlphaFoldDB" id="A0A0D8Y3U6"/>
<reference evidence="6" key="2">
    <citation type="journal article" date="2016" name="Sci. Rep.">
        <title>Dictyocaulus viviparus genome, variome and transcriptome elucidate lungworm biology and support future intervention.</title>
        <authorList>
            <person name="McNulty S.N."/>
            <person name="Strube C."/>
            <person name="Rosa B.A."/>
            <person name="Martin J.C."/>
            <person name="Tyagi R."/>
            <person name="Choi Y.J."/>
            <person name="Wang Q."/>
            <person name="Hallsworth Pepin K."/>
            <person name="Zhang X."/>
            <person name="Ozersky P."/>
            <person name="Wilson R.K."/>
            <person name="Sternberg P.W."/>
            <person name="Gasser R.B."/>
            <person name="Mitreva M."/>
        </authorList>
    </citation>
    <scope>NUCLEOTIDE SEQUENCE [LARGE SCALE GENOMIC DNA]</scope>
    <source>
        <strain evidence="6">HannoverDv2000</strain>
    </source>
</reference>
<reference evidence="5 6" key="1">
    <citation type="submission" date="2013-11" db="EMBL/GenBank/DDBJ databases">
        <title>Draft genome of the bovine lungworm Dictyocaulus viviparus.</title>
        <authorList>
            <person name="Mitreva M."/>
        </authorList>
    </citation>
    <scope>NUCLEOTIDE SEQUENCE [LARGE SCALE GENOMIC DNA]</scope>
    <source>
        <strain evidence="5 6">HannoverDv2000</strain>
    </source>
</reference>
<dbReference type="InterPro" id="IPR003307">
    <property type="entry name" value="W2_domain"/>
</dbReference>
<dbReference type="PROSITE" id="PS50096">
    <property type="entry name" value="IQ"/>
    <property type="match status" value="1"/>
</dbReference>
<dbReference type="InterPro" id="IPR044123">
    <property type="entry name" value="W2_eIF2B_epsilon"/>
</dbReference>
<feature type="region of interest" description="Disordered" evidence="3">
    <location>
        <begin position="324"/>
        <end position="354"/>
    </location>
</feature>
<dbReference type="Pfam" id="PF25087">
    <property type="entry name" value="GMPPB_C"/>
    <property type="match status" value="1"/>
</dbReference>
<evidence type="ECO:0000259" key="4">
    <source>
        <dbReference type="PROSITE" id="PS51363"/>
    </source>
</evidence>
<dbReference type="GO" id="GO:0003743">
    <property type="term" value="F:translation initiation factor activity"/>
    <property type="evidence" value="ECO:0007669"/>
    <property type="project" value="TreeGrafter"/>
</dbReference>
<dbReference type="OrthoDB" id="424572at2759"/>
<feature type="domain" description="W2" evidence="4">
    <location>
        <begin position="355"/>
        <end position="517"/>
    </location>
</feature>
<dbReference type="SUPFAM" id="SSF53448">
    <property type="entry name" value="Nucleotide-diphospho-sugar transferases"/>
    <property type="match status" value="1"/>
</dbReference>
<dbReference type="Gene3D" id="1.20.5.190">
    <property type="match status" value="1"/>
</dbReference>
<proteinExistence type="predicted"/>